<dbReference type="InterPro" id="IPR051327">
    <property type="entry name" value="MATE_MepA_subfamily"/>
</dbReference>
<feature type="transmembrane region" description="Helical" evidence="6">
    <location>
        <begin position="230"/>
        <end position="250"/>
    </location>
</feature>
<keyword evidence="3 6" id="KW-0812">Transmembrane</keyword>
<comment type="caution">
    <text evidence="7">The sequence shown here is derived from an EMBL/GenBank/DDBJ whole genome shotgun (WGS) entry which is preliminary data.</text>
</comment>
<dbReference type="Proteomes" id="UP001205601">
    <property type="component" value="Unassembled WGS sequence"/>
</dbReference>
<reference evidence="8" key="1">
    <citation type="submission" date="2023-07" db="EMBL/GenBank/DDBJ databases">
        <title>Defluviimonas sediminis sp. nov., isolated from mangrove sediment.</title>
        <authorList>
            <person name="Liu L."/>
            <person name="Li J."/>
            <person name="Huang Y."/>
            <person name="Pan J."/>
            <person name="Li M."/>
        </authorList>
    </citation>
    <scope>NUCLEOTIDE SEQUENCE [LARGE SCALE GENOMIC DNA]</scope>
    <source>
        <strain evidence="8">FT324</strain>
    </source>
</reference>
<dbReference type="EMBL" id="JAOCQF010000001">
    <property type="protein sequence ID" value="MCT8328338.1"/>
    <property type="molecule type" value="Genomic_DNA"/>
</dbReference>
<sequence>MTTTTLTRTFWSYTLPAMAALMVSGLYAVVDGIFIGHALGAPGLSALNLAWPLAGIIWAVAMLVGMGGGAEIGRARGAGDAAARGETLAVTLLLMVLIGAATGAAILGFGPAFLALQGAEAGLAAMGLGYLSVQGWAAPAIMAGMAFPLLLRNLGAPRLATVAMLAGAAVNVGFDWLFVIRLDHGLAGAARATVIAELVVIALCTVAMARLGAFRALRPGRTALARAARILAIGFSSMVMALYVSFVVVLHNMLFLKHGGPLTLAAYTVAGYVMSFFYYFAEGVGGGMQPLVSYYHGARDRMRMAAVLKLALMLSLGGGAVLTVLVVAFPGPVAQVFAGSDRALIAEAAHGLRLHLSAMVLDGFIILSATYFQAVGQARSATFITAGNMAVQLPFLWLLPLFLGVDGVWLAMPLSNVALSGVVVWMLWRAHRGTFARAAVLARRALENGAPAVHA</sequence>
<evidence type="ECO:0000256" key="6">
    <source>
        <dbReference type="SAM" id="Phobius"/>
    </source>
</evidence>
<feature type="transmembrane region" description="Helical" evidence="6">
    <location>
        <begin position="188"/>
        <end position="209"/>
    </location>
</feature>
<feature type="transmembrane region" description="Helical" evidence="6">
    <location>
        <begin position="88"/>
        <end position="116"/>
    </location>
</feature>
<evidence type="ECO:0000256" key="5">
    <source>
        <dbReference type="ARBA" id="ARBA00023136"/>
    </source>
</evidence>
<keyword evidence="5 6" id="KW-0472">Membrane</keyword>
<accession>A0ABT2NHF6</accession>
<dbReference type="Pfam" id="PF01554">
    <property type="entry name" value="MatE"/>
    <property type="match status" value="2"/>
</dbReference>
<evidence type="ECO:0000256" key="1">
    <source>
        <dbReference type="ARBA" id="ARBA00004651"/>
    </source>
</evidence>
<feature type="transmembrane region" description="Helical" evidence="6">
    <location>
        <begin position="49"/>
        <end position="67"/>
    </location>
</feature>
<feature type="transmembrane region" description="Helical" evidence="6">
    <location>
        <begin position="162"/>
        <end position="182"/>
    </location>
</feature>
<feature type="transmembrane region" description="Helical" evidence="6">
    <location>
        <begin position="381"/>
        <end position="402"/>
    </location>
</feature>
<keyword evidence="4 6" id="KW-1133">Transmembrane helix</keyword>
<dbReference type="PANTHER" id="PTHR43823:SF3">
    <property type="entry name" value="MULTIDRUG EXPORT PROTEIN MEPA"/>
    <property type="match status" value="1"/>
</dbReference>
<feature type="transmembrane region" description="Helical" evidence="6">
    <location>
        <begin position="262"/>
        <end position="281"/>
    </location>
</feature>
<proteinExistence type="predicted"/>
<comment type="subcellular location">
    <subcellularLocation>
        <location evidence="1">Cell membrane</location>
        <topology evidence="1">Multi-pass membrane protein</topology>
    </subcellularLocation>
</comment>
<evidence type="ECO:0000256" key="4">
    <source>
        <dbReference type="ARBA" id="ARBA00022989"/>
    </source>
</evidence>
<feature type="transmembrane region" description="Helical" evidence="6">
    <location>
        <begin position="408"/>
        <end position="428"/>
    </location>
</feature>
<feature type="transmembrane region" description="Helical" evidence="6">
    <location>
        <begin position="12"/>
        <end position="37"/>
    </location>
</feature>
<organism evidence="7 8">
    <name type="scientific">Albidovulum sediminis</name>
    <dbReference type="NCBI Taxonomy" id="3066345"/>
    <lineage>
        <taxon>Bacteria</taxon>
        <taxon>Pseudomonadati</taxon>
        <taxon>Pseudomonadota</taxon>
        <taxon>Alphaproteobacteria</taxon>
        <taxon>Rhodobacterales</taxon>
        <taxon>Paracoccaceae</taxon>
        <taxon>Albidovulum</taxon>
    </lineage>
</organism>
<keyword evidence="2" id="KW-1003">Cell membrane</keyword>
<evidence type="ECO:0000313" key="7">
    <source>
        <dbReference type="EMBL" id="MCT8328338.1"/>
    </source>
</evidence>
<evidence type="ECO:0000256" key="3">
    <source>
        <dbReference type="ARBA" id="ARBA00022692"/>
    </source>
</evidence>
<evidence type="ECO:0000313" key="8">
    <source>
        <dbReference type="Proteomes" id="UP001205601"/>
    </source>
</evidence>
<feature type="transmembrane region" description="Helical" evidence="6">
    <location>
        <begin position="310"/>
        <end position="334"/>
    </location>
</feature>
<gene>
    <name evidence="7" type="ORF">N5I32_02305</name>
</gene>
<evidence type="ECO:0000256" key="2">
    <source>
        <dbReference type="ARBA" id="ARBA00022475"/>
    </source>
</evidence>
<dbReference type="RefSeq" id="WP_261493772.1">
    <property type="nucleotide sequence ID" value="NZ_JAOCQF010000001.1"/>
</dbReference>
<keyword evidence="8" id="KW-1185">Reference proteome</keyword>
<protein>
    <submittedName>
        <fullName evidence="7">MATE family efflux transporter</fullName>
    </submittedName>
</protein>
<name>A0ABT2NHF6_9RHOB</name>
<feature type="transmembrane region" description="Helical" evidence="6">
    <location>
        <begin position="128"/>
        <end position="150"/>
    </location>
</feature>
<dbReference type="InterPro" id="IPR002528">
    <property type="entry name" value="MATE_fam"/>
</dbReference>
<dbReference type="PANTHER" id="PTHR43823">
    <property type="entry name" value="SPORULATION PROTEIN YKVU"/>
    <property type="match status" value="1"/>
</dbReference>
<feature type="transmembrane region" description="Helical" evidence="6">
    <location>
        <begin position="354"/>
        <end position="374"/>
    </location>
</feature>